<dbReference type="SUPFAM" id="SSF103473">
    <property type="entry name" value="MFS general substrate transporter"/>
    <property type="match status" value="1"/>
</dbReference>
<gene>
    <name evidence="9" type="ORF">BJF92_18845</name>
</gene>
<dbReference type="PANTHER" id="PTHR42718">
    <property type="entry name" value="MAJOR FACILITATOR SUPERFAMILY MULTIDRUG TRANSPORTER MFSC"/>
    <property type="match status" value="1"/>
</dbReference>
<feature type="transmembrane region" description="Helical" evidence="7">
    <location>
        <begin position="248"/>
        <end position="271"/>
    </location>
</feature>
<evidence type="ECO:0000313" key="9">
    <source>
        <dbReference type="EMBL" id="OLP53171.1"/>
    </source>
</evidence>
<feature type="transmembrane region" description="Helical" evidence="7">
    <location>
        <begin position="309"/>
        <end position="329"/>
    </location>
</feature>
<keyword evidence="6 7" id="KW-0472">Membrane</keyword>
<name>A0A1Q9AE02_9HYPH</name>
<keyword evidence="4 7" id="KW-0812">Transmembrane</keyword>
<comment type="caution">
    <text evidence="9">The sequence shown here is derived from an EMBL/GenBank/DDBJ whole genome shotgun (WGS) entry which is preliminary data.</text>
</comment>
<feature type="transmembrane region" description="Helical" evidence="7">
    <location>
        <begin position="150"/>
        <end position="171"/>
    </location>
</feature>
<dbReference type="GO" id="GO:0005886">
    <property type="term" value="C:plasma membrane"/>
    <property type="evidence" value="ECO:0007669"/>
    <property type="project" value="UniProtKB-SubCell"/>
</dbReference>
<feature type="domain" description="Major facilitator superfamily (MFS) profile" evidence="8">
    <location>
        <begin position="1"/>
        <end position="431"/>
    </location>
</feature>
<feature type="transmembrane region" description="Helical" evidence="7">
    <location>
        <begin position="32"/>
        <end position="52"/>
    </location>
</feature>
<evidence type="ECO:0000256" key="6">
    <source>
        <dbReference type="ARBA" id="ARBA00023136"/>
    </source>
</evidence>
<dbReference type="InterPro" id="IPR036259">
    <property type="entry name" value="MFS_trans_sf"/>
</dbReference>
<dbReference type="InterPro" id="IPR020846">
    <property type="entry name" value="MFS_dom"/>
</dbReference>
<evidence type="ECO:0000259" key="8">
    <source>
        <dbReference type="PROSITE" id="PS50850"/>
    </source>
</evidence>
<dbReference type="Proteomes" id="UP000186143">
    <property type="component" value="Unassembled WGS sequence"/>
</dbReference>
<dbReference type="GO" id="GO:0022857">
    <property type="term" value="F:transmembrane transporter activity"/>
    <property type="evidence" value="ECO:0007669"/>
    <property type="project" value="InterPro"/>
</dbReference>
<dbReference type="Pfam" id="PF07690">
    <property type="entry name" value="MFS_1"/>
    <property type="match status" value="1"/>
</dbReference>
<evidence type="ECO:0000256" key="5">
    <source>
        <dbReference type="ARBA" id="ARBA00022989"/>
    </source>
</evidence>
<organism evidence="9 10">
    <name type="scientific">Xaviernesmea rhizosphaerae</name>
    <dbReference type="NCBI Taxonomy" id="1672749"/>
    <lineage>
        <taxon>Bacteria</taxon>
        <taxon>Pseudomonadati</taxon>
        <taxon>Pseudomonadota</taxon>
        <taxon>Alphaproteobacteria</taxon>
        <taxon>Hyphomicrobiales</taxon>
        <taxon>Rhizobiaceae</taxon>
        <taxon>Rhizobium/Agrobacterium group</taxon>
        <taxon>Xaviernesmea</taxon>
    </lineage>
</organism>
<dbReference type="PANTHER" id="PTHR42718:SF46">
    <property type="entry name" value="BLR6921 PROTEIN"/>
    <property type="match status" value="1"/>
</dbReference>
<keyword evidence="5 7" id="KW-1133">Transmembrane helix</keyword>
<feature type="transmembrane region" description="Helical" evidence="7">
    <location>
        <begin position="183"/>
        <end position="203"/>
    </location>
</feature>
<dbReference type="Gene3D" id="1.20.1720.10">
    <property type="entry name" value="Multidrug resistance protein D"/>
    <property type="match status" value="1"/>
</dbReference>
<proteinExistence type="predicted"/>
<reference evidence="9 10" key="1">
    <citation type="submission" date="2016-09" db="EMBL/GenBank/DDBJ databases">
        <title>Rhizobium sp. nov., a novel species isolated from the rice rhizosphere.</title>
        <authorList>
            <person name="Zhao J."/>
            <person name="Zhang X."/>
        </authorList>
    </citation>
    <scope>NUCLEOTIDE SEQUENCE [LARGE SCALE GENOMIC DNA]</scope>
    <source>
        <strain evidence="9 10">MH17</strain>
    </source>
</reference>
<sequence>MLLLTLLLVVLDGAIANVALPSIARSLQADAASTVWVVSAYQLAVLVAILPCGALGEIHGPRRVYLSGVALFTLASAGCAFAENLTFLVLARFVQGLGAGAIMGLAMMNLRAAVPQRMLGTIIGLNAMVVAISSAAGPGIAGAILSVASWPWLFAVNLPLGILVLAGGRLLARVEGRKRRLDLSSLLANTLMFILFFCGAERIASEPVIGAALIGGAIVCLSLLLHLERGKEAPLIPTDLLAAPDFRVALVASVACFCGQMLSYIALPFYLQHSLNMPPALAGLYLMPWPIATAIMAPLSGRLANSIKTAWLCATGGALLAAGLLIAGLSPPDPYGIAFLIGAVMAGAGFGLFQTPNNRILLLSAPKARSGAAGAMQGTARLTGQTLGGISMSILFASLPLSAALHGAVLFAAACAMIASLVSLSRGRYEAVGQAGAA</sequence>
<dbReference type="OrthoDB" id="9812221at2"/>
<feature type="transmembrane region" description="Helical" evidence="7">
    <location>
        <begin position="89"/>
        <end position="110"/>
    </location>
</feature>
<feature type="transmembrane region" description="Helical" evidence="7">
    <location>
        <begin position="403"/>
        <end position="424"/>
    </location>
</feature>
<dbReference type="Gene3D" id="1.20.1250.20">
    <property type="entry name" value="MFS general substrate transporter like domains"/>
    <property type="match status" value="1"/>
</dbReference>
<dbReference type="PRINTS" id="PR01036">
    <property type="entry name" value="TCRTETB"/>
</dbReference>
<accession>A0A1Q9AE02</accession>
<dbReference type="AlphaFoldDB" id="A0A1Q9AE02"/>
<dbReference type="RefSeq" id="WP_075637040.1">
    <property type="nucleotide sequence ID" value="NZ_MKIO01000041.1"/>
</dbReference>
<feature type="transmembrane region" description="Helical" evidence="7">
    <location>
        <begin position="335"/>
        <end position="353"/>
    </location>
</feature>
<evidence type="ECO:0000256" key="3">
    <source>
        <dbReference type="ARBA" id="ARBA00022475"/>
    </source>
</evidence>
<evidence type="ECO:0000313" key="10">
    <source>
        <dbReference type="Proteomes" id="UP000186143"/>
    </source>
</evidence>
<feature type="transmembrane region" description="Helical" evidence="7">
    <location>
        <begin position="122"/>
        <end position="144"/>
    </location>
</feature>
<feature type="transmembrane region" description="Helical" evidence="7">
    <location>
        <begin position="209"/>
        <end position="227"/>
    </location>
</feature>
<comment type="subcellular location">
    <subcellularLocation>
        <location evidence="1">Cell membrane</location>
        <topology evidence="1">Multi-pass membrane protein</topology>
    </subcellularLocation>
</comment>
<dbReference type="InterPro" id="IPR011701">
    <property type="entry name" value="MFS"/>
</dbReference>
<evidence type="ECO:0000256" key="1">
    <source>
        <dbReference type="ARBA" id="ARBA00004651"/>
    </source>
</evidence>
<dbReference type="PROSITE" id="PS50850">
    <property type="entry name" value="MFS"/>
    <property type="match status" value="1"/>
</dbReference>
<evidence type="ECO:0000256" key="4">
    <source>
        <dbReference type="ARBA" id="ARBA00022692"/>
    </source>
</evidence>
<evidence type="ECO:0000256" key="7">
    <source>
        <dbReference type="SAM" id="Phobius"/>
    </source>
</evidence>
<dbReference type="STRING" id="1672749.BJF92_18845"/>
<dbReference type="EMBL" id="MKIO01000041">
    <property type="protein sequence ID" value="OLP53171.1"/>
    <property type="molecule type" value="Genomic_DNA"/>
</dbReference>
<keyword evidence="3" id="KW-1003">Cell membrane</keyword>
<evidence type="ECO:0000256" key="2">
    <source>
        <dbReference type="ARBA" id="ARBA00022448"/>
    </source>
</evidence>
<feature type="transmembrane region" description="Helical" evidence="7">
    <location>
        <begin position="64"/>
        <end position="83"/>
    </location>
</feature>
<dbReference type="CDD" id="cd17321">
    <property type="entry name" value="MFS_MMR_MDR_like"/>
    <property type="match status" value="1"/>
</dbReference>
<protein>
    <submittedName>
        <fullName evidence="9">Multidrug ABC transporter</fullName>
    </submittedName>
</protein>
<feature type="transmembrane region" description="Helical" evidence="7">
    <location>
        <begin position="374"/>
        <end position="397"/>
    </location>
</feature>
<keyword evidence="2" id="KW-0813">Transport</keyword>
<feature type="transmembrane region" description="Helical" evidence="7">
    <location>
        <begin position="277"/>
        <end position="297"/>
    </location>
</feature>